<accession>A0A6J5KFU5</accession>
<gene>
    <name evidence="6" type="primary">kdsB_2</name>
    <name evidence="5" type="synonym">kdsB</name>
    <name evidence="6" type="ORF">LMG9964_06450</name>
</gene>
<dbReference type="NCBIfam" id="TIGR00466">
    <property type="entry name" value="kdsB"/>
    <property type="match status" value="1"/>
</dbReference>
<comment type="pathway">
    <text evidence="5">Nucleotide-sugar biosynthesis; CMP-3-deoxy-D-manno-octulosonate biosynthesis; CMP-3-deoxy-D-manno-octulosonate from 3-deoxy-D-manno-octulosonate and CTP: step 1/1.</text>
</comment>
<dbReference type="InterPro" id="IPR003329">
    <property type="entry name" value="Cytidylyl_trans"/>
</dbReference>
<protein>
    <recommendedName>
        <fullName evidence="5">3-deoxy-manno-octulosonate cytidylyltransferase</fullName>
        <ecNumber evidence="5">2.7.7.38</ecNumber>
    </recommendedName>
    <alternativeName>
        <fullName evidence="5">CMP-2-keto-3-deoxyoctulosonic acid synthase</fullName>
        <shortName evidence="5">CKS</shortName>
        <shortName evidence="5">CMP-KDO synthase</shortName>
    </alternativeName>
</protein>
<dbReference type="GO" id="GO:0005829">
    <property type="term" value="C:cytosol"/>
    <property type="evidence" value="ECO:0007669"/>
    <property type="project" value="TreeGrafter"/>
</dbReference>
<keyword evidence="5" id="KW-0963">Cytoplasm</keyword>
<dbReference type="FunFam" id="3.90.550.10:FF:000011">
    <property type="entry name" value="3-deoxy-manno-octulosonate cytidylyltransferase"/>
    <property type="match status" value="1"/>
</dbReference>
<dbReference type="GO" id="GO:0016020">
    <property type="term" value="C:membrane"/>
    <property type="evidence" value="ECO:0007669"/>
    <property type="project" value="UniProtKB-SubCell"/>
</dbReference>
<dbReference type="GO" id="GO:0033468">
    <property type="term" value="P:CMP-keto-3-deoxy-D-manno-octulosonic acid biosynthetic process"/>
    <property type="evidence" value="ECO:0007669"/>
    <property type="project" value="UniProtKB-UniRule"/>
</dbReference>
<comment type="catalytic activity">
    <reaction evidence="5">
        <text>3-deoxy-alpha-D-manno-oct-2-ulosonate + CTP = CMP-3-deoxy-beta-D-manno-octulosonate + diphosphate</text>
        <dbReference type="Rhea" id="RHEA:23448"/>
        <dbReference type="ChEBI" id="CHEBI:33019"/>
        <dbReference type="ChEBI" id="CHEBI:37563"/>
        <dbReference type="ChEBI" id="CHEBI:85986"/>
        <dbReference type="ChEBI" id="CHEBI:85987"/>
        <dbReference type="EC" id="2.7.7.38"/>
    </reaction>
</comment>
<dbReference type="EC" id="2.7.7.38" evidence="5"/>
<evidence type="ECO:0000256" key="5">
    <source>
        <dbReference type="HAMAP-Rule" id="MF_00057"/>
    </source>
</evidence>
<evidence type="ECO:0000313" key="6">
    <source>
        <dbReference type="EMBL" id="CAB4052760.1"/>
    </source>
</evidence>
<dbReference type="GO" id="GO:0008690">
    <property type="term" value="F:3-deoxy-manno-octulosonate cytidylyltransferase activity"/>
    <property type="evidence" value="ECO:0007669"/>
    <property type="project" value="UniProtKB-UniRule"/>
</dbReference>
<proteinExistence type="inferred from homology"/>
<sequence length="263" mass="29237">MTSPNNASRLHVVIPARYGSTRLPAKPLIELAGVPMIVRVYRRVREALGADAQIIVATDDSRIATVLADRGIPTLITDVQHQSGTDRIAEVARRLDWHPNDIVINVQGDEPLIPTALLKEFVDFCVADPALRMGTIAAYVTERAHLHDPNVVKVVLNARGDAALFSRSAVPHVRDLTPDQWPLSGFLRHIGIYAYRRDVIDTLTREPMCVLERSEKLEQLRAIWLGIPIRVMTWPEAPPHGVDTWDDVQRVTDYLLANSGGSS</sequence>
<comment type="subcellular location">
    <subcellularLocation>
        <location evidence="5">Cytoplasm</location>
    </subcellularLocation>
    <subcellularLocation>
        <location evidence="1">Membrane</location>
    </subcellularLocation>
</comment>
<dbReference type="GeneID" id="27801418"/>
<dbReference type="AlphaFoldDB" id="A0A6J5KFU5"/>
<dbReference type="RefSeq" id="WP_015004322.1">
    <property type="nucleotide sequence ID" value="NC_018696.1"/>
</dbReference>
<keyword evidence="3 5" id="KW-0548">Nucleotidyltransferase</keyword>
<dbReference type="InterPro" id="IPR004528">
    <property type="entry name" value="KdsB"/>
</dbReference>
<dbReference type="SUPFAM" id="SSF53448">
    <property type="entry name" value="Nucleotide-diphospho-sugar transferases"/>
    <property type="match status" value="1"/>
</dbReference>
<dbReference type="PANTHER" id="PTHR42866">
    <property type="entry name" value="3-DEOXY-MANNO-OCTULOSONATE CYTIDYLYLTRANSFERASE"/>
    <property type="match status" value="1"/>
</dbReference>
<organism evidence="6 7">
    <name type="scientific">Paraburkholderia phenoliruptrix</name>
    <dbReference type="NCBI Taxonomy" id="252970"/>
    <lineage>
        <taxon>Bacteria</taxon>
        <taxon>Pseudomonadati</taxon>
        <taxon>Pseudomonadota</taxon>
        <taxon>Betaproteobacteria</taxon>
        <taxon>Burkholderiales</taxon>
        <taxon>Burkholderiaceae</taxon>
        <taxon>Paraburkholderia</taxon>
    </lineage>
</organism>
<dbReference type="Gene3D" id="3.90.550.10">
    <property type="entry name" value="Spore Coat Polysaccharide Biosynthesis Protein SpsA, Chain A"/>
    <property type="match status" value="1"/>
</dbReference>
<dbReference type="CDD" id="cd02517">
    <property type="entry name" value="CMP-KDO-Synthetase"/>
    <property type="match status" value="1"/>
</dbReference>
<dbReference type="Pfam" id="PF02348">
    <property type="entry name" value="CTP_transf_3"/>
    <property type="match status" value="1"/>
</dbReference>
<dbReference type="UniPathway" id="UPA00358">
    <property type="reaction ID" value="UER00476"/>
</dbReference>
<evidence type="ECO:0000256" key="4">
    <source>
        <dbReference type="ARBA" id="ARBA00022985"/>
    </source>
</evidence>
<dbReference type="InterPro" id="IPR029044">
    <property type="entry name" value="Nucleotide-diphossugar_trans"/>
</dbReference>
<evidence type="ECO:0000256" key="1">
    <source>
        <dbReference type="ARBA" id="ARBA00004370"/>
    </source>
</evidence>
<evidence type="ECO:0000256" key="2">
    <source>
        <dbReference type="ARBA" id="ARBA00022679"/>
    </source>
</evidence>
<reference evidence="6 7" key="1">
    <citation type="submission" date="2020-04" db="EMBL/GenBank/DDBJ databases">
        <authorList>
            <person name="De Canck E."/>
        </authorList>
    </citation>
    <scope>NUCLEOTIDE SEQUENCE [LARGE SCALE GENOMIC DNA]</scope>
    <source>
        <strain evidence="6 7">LMG 9964</strain>
    </source>
</reference>
<name>A0A6J5KFU5_9BURK</name>
<keyword evidence="4 5" id="KW-0448">Lipopolysaccharide biosynthesis</keyword>
<dbReference type="Proteomes" id="UP000494102">
    <property type="component" value="Unassembled WGS sequence"/>
</dbReference>
<dbReference type="HAMAP" id="MF_00057">
    <property type="entry name" value="KdsB"/>
    <property type="match status" value="1"/>
</dbReference>
<evidence type="ECO:0000256" key="3">
    <source>
        <dbReference type="ARBA" id="ARBA00022695"/>
    </source>
</evidence>
<comment type="function">
    <text evidence="5">Activates KDO (a required 8-carbon sugar) for incorporation into bacterial lipopolysaccharide in Gram-negative bacteria.</text>
</comment>
<keyword evidence="2 5" id="KW-0808">Transferase</keyword>
<dbReference type="PANTHER" id="PTHR42866:SF2">
    <property type="entry name" value="3-DEOXY-MANNO-OCTULOSONATE CYTIDYLYLTRANSFERASE, MITOCHONDRIAL"/>
    <property type="match status" value="1"/>
</dbReference>
<dbReference type="NCBIfam" id="NF003952">
    <property type="entry name" value="PRK05450.1-5"/>
    <property type="match status" value="1"/>
</dbReference>
<evidence type="ECO:0000313" key="7">
    <source>
        <dbReference type="Proteomes" id="UP000494102"/>
    </source>
</evidence>
<dbReference type="EMBL" id="CADILN010000018">
    <property type="protein sequence ID" value="CAB4052760.1"/>
    <property type="molecule type" value="Genomic_DNA"/>
</dbReference>
<dbReference type="GO" id="GO:0009103">
    <property type="term" value="P:lipopolysaccharide biosynthetic process"/>
    <property type="evidence" value="ECO:0007669"/>
    <property type="project" value="UniProtKB-UniRule"/>
</dbReference>
<comment type="similarity">
    <text evidence="5">Belongs to the KdsB family.</text>
</comment>